<evidence type="ECO:0000259" key="7">
    <source>
        <dbReference type="Pfam" id="PF00884"/>
    </source>
</evidence>
<evidence type="ECO:0000256" key="3">
    <source>
        <dbReference type="ARBA" id="ARBA00022692"/>
    </source>
</evidence>
<organism evidence="8 9">
    <name type="scientific">Desulfobulbus oralis</name>
    <dbReference type="NCBI Taxonomy" id="1986146"/>
    <lineage>
        <taxon>Bacteria</taxon>
        <taxon>Pseudomonadati</taxon>
        <taxon>Thermodesulfobacteriota</taxon>
        <taxon>Desulfobulbia</taxon>
        <taxon>Desulfobulbales</taxon>
        <taxon>Desulfobulbaceae</taxon>
        <taxon>Desulfobulbus</taxon>
    </lineage>
</organism>
<dbReference type="GO" id="GO:0005886">
    <property type="term" value="C:plasma membrane"/>
    <property type="evidence" value="ECO:0007669"/>
    <property type="project" value="UniProtKB-SubCell"/>
</dbReference>
<name>A0A2L1GKU2_9BACT</name>
<evidence type="ECO:0000256" key="2">
    <source>
        <dbReference type="ARBA" id="ARBA00022475"/>
    </source>
</evidence>
<dbReference type="InterPro" id="IPR000917">
    <property type="entry name" value="Sulfatase_N"/>
</dbReference>
<feature type="domain" description="Sulfatase N-terminal" evidence="7">
    <location>
        <begin position="210"/>
        <end position="446"/>
    </location>
</feature>
<comment type="subcellular location">
    <subcellularLocation>
        <location evidence="1">Cell membrane</location>
        <topology evidence="1">Multi-pass membrane protein</topology>
    </subcellularLocation>
</comment>
<dbReference type="Pfam" id="PF00884">
    <property type="entry name" value="Sulfatase"/>
    <property type="match status" value="1"/>
</dbReference>
<protein>
    <submittedName>
        <fullName evidence="8">Sulfatase</fullName>
    </submittedName>
</protein>
<keyword evidence="5 6" id="KW-0472">Membrane</keyword>
<accession>A0A2L1GKU2</accession>
<evidence type="ECO:0000256" key="6">
    <source>
        <dbReference type="SAM" id="Phobius"/>
    </source>
</evidence>
<keyword evidence="9" id="KW-1185">Reference proteome</keyword>
<evidence type="ECO:0000313" key="8">
    <source>
        <dbReference type="EMBL" id="AVD70301.1"/>
    </source>
</evidence>
<dbReference type="PANTHER" id="PTHR47371:SF3">
    <property type="entry name" value="PHOSPHOGLYCEROL TRANSFERASE I"/>
    <property type="match status" value="1"/>
</dbReference>
<dbReference type="RefSeq" id="WP_104935620.1">
    <property type="nucleotide sequence ID" value="NZ_CP021255.1"/>
</dbReference>
<evidence type="ECO:0000256" key="4">
    <source>
        <dbReference type="ARBA" id="ARBA00022989"/>
    </source>
</evidence>
<feature type="transmembrane region" description="Helical" evidence="6">
    <location>
        <begin position="102"/>
        <end position="121"/>
    </location>
</feature>
<dbReference type="Gene3D" id="3.40.720.10">
    <property type="entry name" value="Alkaline Phosphatase, subunit A"/>
    <property type="match status" value="1"/>
</dbReference>
<dbReference type="KEGG" id="deo:CAY53_01375"/>
<dbReference type="SUPFAM" id="SSF53649">
    <property type="entry name" value="Alkaline phosphatase-like"/>
    <property type="match status" value="1"/>
</dbReference>
<gene>
    <name evidence="8" type="ORF">CAY53_01375</name>
</gene>
<dbReference type="OrthoDB" id="9760224at2"/>
<proteinExistence type="predicted"/>
<dbReference type="PANTHER" id="PTHR47371">
    <property type="entry name" value="LIPOTEICHOIC ACID SYNTHASE"/>
    <property type="match status" value="1"/>
</dbReference>
<keyword evidence="4 6" id="KW-1133">Transmembrane helix</keyword>
<dbReference type="InterPro" id="IPR050448">
    <property type="entry name" value="OpgB/LTA_synthase_biosynth"/>
</dbReference>
<keyword evidence="3 6" id="KW-0812">Transmembrane</keyword>
<evidence type="ECO:0000256" key="1">
    <source>
        <dbReference type="ARBA" id="ARBA00004651"/>
    </source>
</evidence>
<reference evidence="8 9" key="1">
    <citation type="journal article" date="2018" name="MBio">
        <title>Insights into the evolution of host association through the isolation and characterization of a novel human periodontal pathobiont, Desulfobulbus oralis.</title>
        <authorList>
            <person name="Cross K.L."/>
            <person name="Chirania P."/>
            <person name="Xiong W."/>
            <person name="Beall C.J."/>
            <person name="Elkins J.G."/>
            <person name="Giannone R.J."/>
            <person name="Griffen A.L."/>
            <person name="Guss A.M."/>
            <person name="Hettich R.L."/>
            <person name="Joshi S.S."/>
            <person name="Mokrzan E.M."/>
            <person name="Martin R.K."/>
            <person name="Zhulin I.B."/>
            <person name="Leys E.J."/>
            <person name="Podar M."/>
        </authorList>
    </citation>
    <scope>NUCLEOTIDE SEQUENCE [LARGE SCALE GENOMIC DNA]</scope>
    <source>
        <strain evidence="8 9">ORNL</strain>
    </source>
</reference>
<feature type="transmembrane region" description="Helical" evidence="6">
    <location>
        <begin position="39"/>
        <end position="64"/>
    </location>
</feature>
<evidence type="ECO:0000313" key="9">
    <source>
        <dbReference type="Proteomes" id="UP000239867"/>
    </source>
</evidence>
<dbReference type="InterPro" id="IPR017850">
    <property type="entry name" value="Alkaline_phosphatase_core_sf"/>
</dbReference>
<dbReference type="AlphaFoldDB" id="A0A2L1GKU2"/>
<dbReference type="Proteomes" id="UP000239867">
    <property type="component" value="Chromosome"/>
</dbReference>
<evidence type="ECO:0000256" key="5">
    <source>
        <dbReference type="ARBA" id="ARBA00023136"/>
    </source>
</evidence>
<dbReference type="EMBL" id="CP021255">
    <property type="protein sequence ID" value="AVD70301.1"/>
    <property type="molecule type" value="Genomic_DNA"/>
</dbReference>
<feature type="transmembrane region" description="Helical" evidence="6">
    <location>
        <begin position="127"/>
        <end position="145"/>
    </location>
</feature>
<sequence>MQRTLALLFLGLAAFAPAGLRLATQPDQGAGICSDLSLGLAFFALAWASPWLLRFPLALLWGLFQAGSQELFFSLQRYPVWQDLHYLIDADFVRNTTDGFKFSEPVFVLVQLGSVLLALLVPLKRLRLWRALLLVALALGLGLPGHDQLAQRFDSQSVAARYNPLHWFVLDLVNNRPWIRVEYSAAELPQGLRQADVQGRPLFAGRGAARNVLIIVMEGIPGLYHPEIRNSMGVAAADAPITMEQLAASAPDAMLIPDFTVHSHQTIRGLYAILCGDFSKFSWDTPKAFELQAVPERARDCLPAQMRAHGWSTHYLQAAGLGFMAKDRVMALTGFEQVHGVEWFKKEANPFPFEWGKVDSAFFAGARRYIQGLRRAGKPWMLTLLTVGTHQPYAVPDEVAAKYPNRKAAAVALLDEAVGRFLAQLKQDGVLRDTLVIVTSDESHGAELAGWVSSWGMGMVLAPDGGGRQLPRIKKGGYGLVDMSVSVLDYFELPVPLSVLGRSFFRDYDSPREMLSYTTSVLRRHTAGNQRIECMDDGRCKGGEAPSILGDPPETMRRLPRRQGRELQAIARTLDRTLKVTGAAERVLKFGDGQRRKLSQVVGNDWSDNLVGAQYLDFPANSDVEVRMRLKLLQAPREGVQFKLLVKEWEKDQTDIPLPALPLLHRGESLERSFSFHNKKERQSFSFYLLGSGPGAVLQLDQFDVIIRDAGP</sequence>
<keyword evidence="2" id="KW-1003">Cell membrane</keyword>